<dbReference type="AlphaFoldDB" id="A0A0E2HA86"/>
<dbReference type="Proteomes" id="UP000013085">
    <property type="component" value="Unassembled WGS sequence"/>
</dbReference>
<dbReference type="GeneID" id="57961558"/>
<proteinExistence type="predicted"/>
<gene>
    <name evidence="1" type="ORF">HMPREF1090_02923</name>
</gene>
<dbReference type="Pfam" id="PF20648">
    <property type="entry name" value="DUF6809"/>
    <property type="match status" value="1"/>
</dbReference>
<protein>
    <submittedName>
        <fullName evidence="1">Uncharacterized protein</fullName>
    </submittedName>
</protein>
<comment type="caution">
    <text evidence="1">The sequence shown here is derived from an EMBL/GenBank/DDBJ whole genome shotgun (WGS) entry which is preliminary data.</text>
</comment>
<evidence type="ECO:0000313" key="1">
    <source>
        <dbReference type="EMBL" id="ENZ13418.1"/>
    </source>
</evidence>
<name>A0A0E2HA86_9FIRM</name>
<accession>A0A0E2HA86</accession>
<organism evidence="1 2">
    <name type="scientific">[Clostridium] clostridioforme 90A8</name>
    <dbReference type="NCBI Taxonomy" id="999408"/>
    <lineage>
        <taxon>Bacteria</taxon>
        <taxon>Bacillati</taxon>
        <taxon>Bacillota</taxon>
        <taxon>Clostridia</taxon>
        <taxon>Lachnospirales</taxon>
        <taxon>Lachnospiraceae</taxon>
        <taxon>Enterocloster</taxon>
    </lineage>
</organism>
<dbReference type="PATRIC" id="fig|999408.3.peg.3160"/>
<dbReference type="InterPro" id="IPR049215">
    <property type="entry name" value="DUF6809"/>
</dbReference>
<dbReference type="HOGENOM" id="CLU_157174_3_0_9"/>
<dbReference type="EMBL" id="AGYR01000033">
    <property type="protein sequence ID" value="ENZ13418.1"/>
    <property type="molecule type" value="Genomic_DNA"/>
</dbReference>
<reference evidence="1 2" key="1">
    <citation type="submission" date="2013-01" db="EMBL/GenBank/DDBJ databases">
        <title>The Genome Sequence of Clostridium clostridioforme 90A8.</title>
        <authorList>
            <consortium name="The Broad Institute Genome Sequencing Platform"/>
            <person name="Earl A."/>
            <person name="Ward D."/>
            <person name="Feldgarden M."/>
            <person name="Gevers D."/>
            <person name="Courvalin P."/>
            <person name="Lambert T."/>
            <person name="Walker B."/>
            <person name="Young S.K."/>
            <person name="Zeng Q."/>
            <person name="Gargeya S."/>
            <person name="Fitzgerald M."/>
            <person name="Haas B."/>
            <person name="Abouelleil A."/>
            <person name="Alvarado L."/>
            <person name="Arachchi H.M."/>
            <person name="Berlin A.M."/>
            <person name="Chapman S.B."/>
            <person name="Dewar J."/>
            <person name="Goldberg J."/>
            <person name="Griggs A."/>
            <person name="Gujja S."/>
            <person name="Hansen M."/>
            <person name="Howarth C."/>
            <person name="Imamovic A."/>
            <person name="Larimer J."/>
            <person name="McCowan C."/>
            <person name="Murphy C."/>
            <person name="Neiman D."/>
            <person name="Pearson M."/>
            <person name="Priest M."/>
            <person name="Roberts A."/>
            <person name="Saif S."/>
            <person name="Shea T."/>
            <person name="Sisk P."/>
            <person name="Sykes S."/>
            <person name="Wortman J."/>
            <person name="Nusbaum C."/>
            <person name="Birren B."/>
        </authorList>
    </citation>
    <scope>NUCLEOTIDE SEQUENCE [LARGE SCALE GENOMIC DNA]</scope>
    <source>
        <strain evidence="1 2">90A8</strain>
    </source>
</reference>
<sequence>MGKILQQLYRGDLCPAENTIRGNAEYDALTRQSMDDFNRFTDKLDRDMKEEFDLLMEHYLELTFIEKTQCFTDGFRIGAGVMCEVFYENAAKGS</sequence>
<dbReference type="RefSeq" id="WP_002588258.1">
    <property type="nucleotide sequence ID" value="NZ_KB851022.1"/>
</dbReference>
<evidence type="ECO:0000313" key="2">
    <source>
        <dbReference type="Proteomes" id="UP000013085"/>
    </source>
</evidence>